<protein>
    <submittedName>
        <fullName evidence="2">Uncharacterized protein</fullName>
    </submittedName>
</protein>
<feature type="compositionally biased region" description="Low complexity" evidence="1">
    <location>
        <begin position="27"/>
        <end position="38"/>
    </location>
</feature>
<accession>A0A6J5RT88</accession>
<dbReference type="EMBL" id="LR797224">
    <property type="protein sequence ID" value="CAB4195104.1"/>
    <property type="molecule type" value="Genomic_DNA"/>
</dbReference>
<sequence>MTASKGNPQLALANLVNGEHLPEDESAPAVKAPAAKPAETAKETGFSASDQDENA</sequence>
<evidence type="ECO:0000256" key="1">
    <source>
        <dbReference type="SAM" id="MobiDB-lite"/>
    </source>
</evidence>
<reference evidence="2" key="1">
    <citation type="submission" date="2020-05" db="EMBL/GenBank/DDBJ databases">
        <authorList>
            <person name="Chiriac C."/>
            <person name="Salcher M."/>
            <person name="Ghai R."/>
            <person name="Kavagutti S V."/>
        </authorList>
    </citation>
    <scope>NUCLEOTIDE SEQUENCE</scope>
</reference>
<proteinExistence type="predicted"/>
<name>A0A6J5RT88_9CAUD</name>
<gene>
    <name evidence="2" type="ORF">UFOVP1279_42</name>
</gene>
<evidence type="ECO:0000313" key="2">
    <source>
        <dbReference type="EMBL" id="CAB4195104.1"/>
    </source>
</evidence>
<feature type="region of interest" description="Disordered" evidence="1">
    <location>
        <begin position="1"/>
        <end position="55"/>
    </location>
</feature>
<organism evidence="2">
    <name type="scientific">uncultured Caudovirales phage</name>
    <dbReference type="NCBI Taxonomy" id="2100421"/>
    <lineage>
        <taxon>Viruses</taxon>
        <taxon>Duplodnaviria</taxon>
        <taxon>Heunggongvirae</taxon>
        <taxon>Uroviricota</taxon>
        <taxon>Caudoviricetes</taxon>
        <taxon>Peduoviridae</taxon>
        <taxon>Maltschvirus</taxon>
        <taxon>Maltschvirus maltsch</taxon>
    </lineage>
</organism>